<reference evidence="10 11" key="1">
    <citation type="journal article" date="2007" name="Science">
        <title>The Chlamydomonas genome reveals the evolution of key animal and plant functions.</title>
        <authorList>
            <person name="Merchant S.S."/>
            <person name="Prochnik S.E."/>
            <person name="Vallon O."/>
            <person name="Harris E.H."/>
            <person name="Karpowicz S.J."/>
            <person name="Witman G.B."/>
            <person name="Terry A."/>
            <person name="Salamov A."/>
            <person name="Fritz-Laylin L.K."/>
            <person name="Marechal-Drouard L."/>
            <person name="Marshall W.F."/>
            <person name="Qu L.H."/>
            <person name="Nelson D.R."/>
            <person name="Sanderfoot A.A."/>
            <person name="Spalding M.H."/>
            <person name="Kapitonov V.V."/>
            <person name="Ren Q."/>
            <person name="Ferris P."/>
            <person name="Lindquist E."/>
            <person name="Shapiro H."/>
            <person name="Lucas S.M."/>
            <person name="Grimwood J."/>
            <person name="Schmutz J."/>
            <person name="Cardol P."/>
            <person name="Cerutti H."/>
            <person name="Chanfreau G."/>
            <person name="Chen C.L."/>
            <person name="Cognat V."/>
            <person name="Croft M.T."/>
            <person name="Dent R."/>
            <person name="Dutcher S."/>
            <person name="Fernandez E."/>
            <person name="Fukuzawa H."/>
            <person name="Gonzalez-Ballester D."/>
            <person name="Gonzalez-Halphen D."/>
            <person name="Hallmann A."/>
            <person name="Hanikenne M."/>
            <person name="Hippler M."/>
            <person name="Inwood W."/>
            <person name="Jabbari K."/>
            <person name="Kalanon M."/>
            <person name="Kuras R."/>
            <person name="Lefebvre P.A."/>
            <person name="Lemaire S.D."/>
            <person name="Lobanov A.V."/>
            <person name="Lohr M."/>
            <person name="Manuell A."/>
            <person name="Meier I."/>
            <person name="Mets L."/>
            <person name="Mittag M."/>
            <person name="Mittelmeier T."/>
            <person name="Moroney J.V."/>
            <person name="Moseley J."/>
            <person name="Napoli C."/>
            <person name="Nedelcu A.M."/>
            <person name="Niyogi K."/>
            <person name="Novoselov S.V."/>
            <person name="Paulsen I.T."/>
            <person name="Pazour G."/>
            <person name="Purton S."/>
            <person name="Ral J.P."/>
            <person name="Riano-Pachon D.M."/>
            <person name="Riekhof W."/>
            <person name="Rymarquis L."/>
            <person name="Schroda M."/>
            <person name="Stern D."/>
            <person name="Umen J."/>
            <person name="Willows R."/>
            <person name="Wilson N."/>
            <person name="Zimmer S.L."/>
            <person name="Allmer J."/>
            <person name="Balk J."/>
            <person name="Bisova K."/>
            <person name="Chen C.J."/>
            <person name="Elias M."/>
            <person name="Gendler K."/>
            <person name="Hauser C."/>
            <person name="Lamb M.R."/>
            <person name="Ledford H."/>
            <person name="Long J.C."/>
            <person name="Minagawa J."/>
            <person name="Page M.D."/>
            <person name="Pan J."/>
            <person name="Pootakham W."/>
            <person name="Roje S."/>
            <person name="Rose A."/>
            <person name="Stahlberg E."/>
            <person name="Terauchi A.M."/>
            <person name="Yang P."/>
            <person name="Ball S."/>
            <person name="Bowler C."/>
            <person name="Dieckmann C.L."/>
            <person name="Gladyshev V.N."/>
            <person name="Green P."/>
            <person name="Jorgensen R."/>
            <person name="Mayfield S."/>
            <person name="Mueller-Roeber B."/>
            <person name="Rajamani S."/>
            <person name="Sayre R.T."/>
            <person name="Brokstein P."/>
            <person name="Dubchak I."/>
            <person name="Goodstein D."/>
            <person name="Hornick L."/>
            <person name="Huang Y.W."/>
            <person name="Jhaveri J."/>
            <person name="Luo Y."/>
            <person name="Martinez D."/>
            <person name="Ngau W.C."/>
            <person name="Otillar B."/>
            <person name="Poliakov A."/>
            <person name="Porter A."/>
            <person name="Szajkowski L."/>
            <person name="Werner G."/>
            <person name="Zhou K."/>
            <person name="Grigoriev I.V."/>
            <person name="Rokhsar D.S."/>
            <person name="Grossman A.R."/>
        </authorList>
    </citation>
    <scope>NUCLEOTIDE SEQUENCE [LARGE SCALE GENOMIC DNA]</scope>
    <source>
        <strain evidence="11">CC-503</strain>
    </source>
</reference>
<evidence type="ECO:0000313" key="11">
    <source>
        <dbReference type="Proteomes" id="UP000006906"/>
    </source>
</evidence>
<feature type="compositionally biased region" description="Gly residues" evidence="7">
    <location>
        <begin position="916"/>
        <end position="926"/>
    </location>
</feature>
<keyword evidence="1" id="KW-0723">Serine/threonine-protein kinase</keyword>
<dbReference type="Proteomes" id="UP000006906">
    <property type="component" value="Chromosome 2"/>
</dbReference>
<dbReference type="InterPro" id="IPR051681">
    <property type="entry name" value="Ser/Thr_Kinases-Pseudokinases"/>
</dbReference>
<dbReference type="Gene3D" id="3.30.200.20">
    <property type="entry name" value="Phosphorylase Kinase, domain 1"/>
    <property type="match status" value="1"/>
</dbReference>
<dbReference type="OrthoDB" id="542075at2759"/>
<dbReference type="GO" id="GO:0004672">
    <property type="term" value="F:protein kinase activity"/>
    <property type="evidence" value="ECO:0000318"/>
    <property type="project" value="GO_Central"/>
</dbReference>
<dbReference type="SMART" id="SM00220">
    <property type="entry name" value="S_TKc"/>
    <property type="match status" value="1"/>
</dbReference>
<keyword evidence="8" id="KW-0472">Membrane</keyword>
<dbReference type="AlphaFoldDB" id="A0A2K3E245"/>
<evidence type="ECO:0000256" key="5">
    <source>
        <dbReference type="ARBA" id="ARBA00022840"/>
    </source>
</evidence>
<accession>A0A2K3E245</accession>
<feature type="compositionally biased region" description="Gly residues" evidence="7">
    <location>
        <begin position="618"/>
        <end position="634"/>
    </location>
</feature>
<keyword evidence="2" id="KW-0808">Transferase</keyword>
<keyword evidence="11" id="KW-1185">Reference proteome</keyword>
<dbReference type="InterPro" id="IPR008271">
    <property type="entry name" value="Ser/Thr_kinase_AS"/>
</dbReference>
<keyword evidence="8" id="KW-1133">Transmembrane helix</keyword>
<keyword evidence="3 6" id="KW-0547">Nucleotide-binding</keyword>
<feature type="region of interest" description="Disordered" evidence="7">
    <location>
        <begin position="520"/>
        <end position="543"/>
    </location>
</feature>
<gene>
    <name evidence="10" type="ORF">CHLRE_02g098550v5</name>
</gene>
<feature type="transmembrane region" description="Helical" evidence="8">
    <location>
        <begin position="319"/>
        <end position="344"/>
    </location>
</feature>
<feature type="binding site" evidence="6">
    <location>
        <position position="600"/>
    </location>
    <ligand>
        <name>ATP</name>
        <dbReference type="ChEBI" id="CHEBI:30616"/>
    </ligand>
</feature>
<dbReference type="RefSeq" id="XP_042927306.1">
    <property type="nucleotide sequence ID" value="XM_043059672.1"/>
</dbReference>
<protein>
    <recommendedName>
        <fullName evidence="9">Protein kinase domain-containing protein</fullName>
    </recommendedName>
</protein>
<evidence type="ECO:0000259" key="9">
    <source>
        <dbReference type="PROSITE" id="PS50011"/>
    </source>
</evidence>
<dbReference type="ExpressionAtlas" id="A0A2K3E245">
    <property type="expression patterns" value="baseline and differential"/>
</dbReference>
<sequence length="1065" mass="108671">MLILTAAGAAQVIPVALTSGAVTGVQVEVDDGLSLALALLNQTVTLVIVTVPFIALSEEAFDQAGKQLGILEFPWLVTRNFTVSSPAAAGSLDWPEVDLMYTRHKLRLANGVWVQVNQLVMSHFRSDNPTRVPGLDILAPTQLPGLAMLILSQAAIVHPACYPVSIGEQNVLAMIRPPAIPGEQRRQWDLPQPGCIPRGNHSSNGTWIPRMAQCYGIVNFDIDVATYGADMDPATSKPVYNGQILVGRNQTNLCEVLLTLDCVQKLGPLGCYLTTVGPRSNGSSVASTGSAAGGGTVKEVTASPVDGGGSDGGGSNTTLIAALCGSLIGAAVLLALVVAAALLVRRRRLRSRQYKDDSLMAGGQQAPGGGGSMGTSQHGGGPAAVGLQLGDKSCPGGGGSEDTSPDCSGSAEEAARVSDVETACGAGGPGGALPLLAVAAPAMAAGLESGGASASAAAMLQAPVSGMSAASDSPSISTAFSGATGSEQQAPVTSFTPRRADLHMNVRLVASGQAAFSRFSRGQPSSAAGSGEHRDSAEPGACVGDAALGSIESAAPAGQPLPDEAPAGANEVELLPVVLGRGAFGQVVEGMFRGQRVAVKLLSDYNYLLRDTPEEGADGGVAEGGDKAGGGEAGRAGRPAPALPYNMRSFADEVEVLSRVDHPNVVRLLGACLDPPRICLVMERMQTSLHQLLHHSGATGGSEQPQAAAAGSGSDSSGATAAVSSRSAQAMQPMPVCKALHIALGVARGLEYLHPTVLHRDLKPANVLLNNPDSDTPEVKITDFGISRLNHATLVTQRPGAGTPAYLAPECYEAAARKRGAITHRADMYSFGVMLWELLSGYKPWQGYNLVELAAALVVHRQRPPLDAIDRGYGGVRCPVSVRALVAQCWEHDPLRRPAAAEAVKCLEMALQELSGGGPGSGGPGSGLWQPAPSSSAAGTPPTYAAADAAGHAAMLSVDQMLQGPPLLGAPLPRPLGTAPAGEEWFAGGMTDFSTRTGVAELATTEKPEGDQTGTHWTMSGSMGAPGAAPGAVTWAPSAAQGQTSAGGGAAVPIRFAVRVWSPAV</sequence>
<feature type="region of interest" description="Disordered" evidence="7">
    <location>
        <begin position="916"/>
        <end position="943"/>
    </location>
</feature>
<dbReference type="GO" id="GO:0005524">
    <property type="term" value="F:ATP binding"/>
    <property type="evidence" value="ECO:0007669"/>
    <property type="project" value="UniProtKB-UniRule"/>
</dbReference>
<dbReference type="GeneID" id="5725382"/>
<feature type="region of interest" description="Disordered" evidence="7">
    <location>
        <begin position="1006"/>
        <end position="1029"/>
    </location>
</feature>
<evidence type="ECO:0000256" key="6">
    <source>
        <dbReference type="PROSITE-ProRule" id="PRU10141"/>
    </source>
</evidence>
<feature type="compositionally biased region" description="Low complexity" evidence="7">
    <location>
        <begin position="931"/>
        <end position="943"/>
    </location>
</feature>
<name>A0A2K3E245_CHLRE</name>
<evidence type="ECO:0000313" key="10">
    <source>
        <dbReference type="EMBL" id="PNW86855.1"/>
    </source>
</evidence>
<dbReference type="GO" id="GO:0007165">
    <property type="term" value="P:signal transduction"/>
    <property type="evidence" value="ECO:0000318"/>
    <property type="project" value="GO_Central"/>
</dbReference>
<feature type="compositionally biased region" description="Gly residues" evidence="7">
    <location>
        <begin position="365"/>
        <end position="383"/>
    </location>
</feature>
<evidence type="ECO:0000256" key="7">
    <source>
        <dbReference type="SAM" id="MobiDB-lite"/>
    </source>
</evidence>
<organism evidence="10 11">
    <name type="scientific">Chlamydomonas reinhardtii</name>
    <name type="common">Chlamydomonas smithii</name>
    <dbReference type="NCBI Taxonomy" id="3055"/>
    <lineage>
        <taxon>Eukaryota</taxon>
        <taxon>Viridiplantae</taxon>
        <taxon>Chlorophyta</taxon>
        <taxon>core chlorophytes</taxon>
        <taxon>Chlorophyceae</taxon>
        <taxon>CS clade</taxon>
        <taxon>Chlamydomonadales</taxon>
        <taxon>Chlamydomonadaceae</taxon>
        <taxon>Chlamydomonas</taxon>
    </lineage>
</organism>
<keyword evidence="5 6" id="KW-0067">ATP-binding</keyword>
<feature type="compositionally biased region" description="Low complexity" evidence="7">
    <location>
        <begin position="1019"/>
        <end position="1029"/>
    </location>
</feature>
<evidence type="ECO:0000256" key="1">
    <source>
        <dbReference type="ARBA" id="ARBA00022527"/>
    </source>
</evidence>
<dbReference type="InterPro" id="IPR017441">
    <property type="entry name" value="Protein_kinase_ATP_BS"/>
</dbReference>
<feature type="region of interest" description="Disordered" evidence="7">
    <location>
        <begin position="614"/>
        <end position="640"/>
    </location>
</feature>
<evidence type="ECO:0000256" key="4">
    <source>
        <dbReference type="ARBA" id="ARBA00022777"/>
    </source>
</evidence>
<dbReference type="PaxDb" id="3055-EDP07527"/>
<dbReference type="Gramene" id="PNW86855">
    <property type="protein sequence ID" value="PNW86855"/>
    <property type="gene ID" value="CHLRE_02g098550v5"/>
</dbReference>
<dbReference type="InterPro" id="IPR001245">
    <property type="entry name" value="Ser-Thr/Tyr_kinase_cat_dom"/>
</dbReference>
<proteinExistence type="predicted"/>
<dbReference type="PROSITE" id="PS00107">
    <property type="entry name" value="PROTEIN_KINASE_ATP"/>
    <property type="match status" value="1"/>
</dbReference>
<dbReference type="PROSITE" id="PS00108">
    <property type="entry name" value="PROTEIN_KINASE_ST"/>
    <property type="match status" value="1"/>
</dbReference>
<dbReference type="Gene3D" id="1.10.510.10">
    <property type="entry name" value="Transferase(Phosphotransferase) domain 1"/>
    <property type="match status" value="1"/>
</dbReference>
<dbReference type="Pfam" id="PF07714">
    <property type="entry name" value="PK_Tyr_Ser-Thr"/>
    <property type="match status" value="1"/>
</dbReference>
<dbReference type="STRING" id="3055.A0A2K3E245"/>
<feature type="region of interest" description="Disordered" evidence="7">
    <location>
        <begin position="695"/>
        <end position="726"/>
    </location>
</feature>
<dbReference type="SUPFAM" id="SSF56112">
    <property type="entry name" value="Protein kinase-like (PK-like)"/>
    <property type="match status" value="1"/>
</dbReference>
<feature type="domain" description="Protein kinase" evidence="9">
    <location>
        <begin position="573"/>
        <end position="911"/>
    </location>
</feature>
<feature type="region of interest" description="Disordered" evidence="7">
    <location>
        <begin position="355"/>
        <end position="414"/>
    </location>
</feature>
<dbReference type="InterPro" id="IPR000719">
    <property type="entry name" value="Prot_kinase_dom"/>
</dbReference>
<keyword evidence="8" id="KW-0812">Transmembrane</keyword>
<keyword evidence="4" id="KW-0418">Kinase</keyword>
<evidence type="ECO:0000256" key="2">
    <source>
        <dbReference type="ARBA" id="ARBA00022679"/>
    </source>
</evidence>
<dbReference type="InterPro" id="IPR011009">
    <property type="entry name" value="Kinase-like_dom_sf"/>
</dbReference>
<evidence type="ECO:0000256" key="8">
    <source>
        <dbReference type="SAM" id="Phobius"/>
    </source>
</evidence>
<dbReference type="PANTHER" id="PTHR44329:SF214">
    <property type="entry name" value="PROTEIN KINASE DOMAIN-CONTAINING PROTEIN"/>
    <property type="match status" value="1"/>
</dbReference>
<dbReference type="PROSITE" id="PS50011">
    <property type="entry name" value="PROTEIN_KINASE_DOM"/>
    <property type="match status" value="1"/>
</dbReference>
<feature type="compositionally biased region" description="Low complexity" evidence="7">
    <location>
        <begin position="701"/>
        <end position="725"/>
    </location>
</feature>
<dbReference type="GO" id="GO:0005737">
    <property type="term" value="C:cytoplasm"/>
    <property type="evidence" value="ECO:0000318"/>
    <property type="project" value="GO_Central"/>
</dbReference>
<dbReference type="KEGG" id="cre:CHLRE_02g098550v5"/>
<dbReference type="GO" id="GO:0004674">
    <property type="term" value="F:protein serine/threonine kinase activity"/>
    <property type="evidence" value="ECO:0007669"/>
    <property type="project" value="UniProtKB-KW"/>
</dbReference>
<dbReference type="InParanoid" id="A0A2K3E245"/>
<dbReference type="EMBL" id="CM008963">
    <property type="protein sequence ID" value="PNW86855.1"/>
    <property type="molecule type" value="Genomic_DNA"/>
</dbReference>
<evidence type="ECO:0000256" key="3">
    <source>
        <dbReference type="ARBA" id="ARBA00022741"/>
    </source>
</evidence>
<dbReference type="PANTHER" id="PTHR44329">
    <property type="entry name" value="SERINE/THREONINE-PROTEIN KINASE TNNI3K-RELATED"/>
    <property type="match status" value="1"/>
</dbReference>